<evidence type="ECO:0000256" key="5">
    <source>
        <dbReference type="ARBA" id="ARBA00023136"/>
    </source>
</evidence>
<feature type="transmembrane region" description="Helical" evidence="6">
    <location>
        <begin position="136"/>
        <end position="153"/>
    </location>
</feature>
<keyword evidence="3 6" id="KW-0812">Transmembrane</keyword>
<dbReference type="PANTHER" id="PTHR32322">
    <property type="entry name" value="INNER MEMBRANE TRANSPORTER"/>
    <property type="match status" value="1"/>
</dbReference>
<comment type="similarity">
    <text evidence="2">Belongs to the EamA transporter family.</text>
</comment>
<feature type="transmembrane region" description="Helical" evidence="6">
    <location>
        <begin position="289"/>
        <end position="306"/>
    </location>
</feature>
<evidence type="ECO:0000256" key="1">
    <source>
        <dbReference type="ARBA" id="ARBA00004141"/>
    </source>
</evidence>
<dbReference type="AlphaFoldDB" id="A0A679IR56"/>
<feature type="transmembrane region" description="Helical" evidence="6">
    <location>
        <begin position="106"/>
        <end position="129"/>
    </location>
</feature>
<comment type="subcellular location">
    <subcellularLocation>
        <location evidence="1">Membrane</location>
        <topology evidence="1">Multi-pass membrane protein</topology>
    </subcellularLocation>
</comment>
<dbReference type="Pfam" id="PF00892">
    <property type="entry name" value="EamA"/>
    <property type="match status" value="2"/>
</dbReference>
<feature type="transmembrane region" description="Helical" evidence="6">
    <location>
        <begin position="168"/>
        <end position="185"/>
    </location>
</feature>
<evidence type="ECO:0000313" key="8">
    <source>
        <dbReference type="EMBL" id="CAA2102647.1"/>
    </source>
</evidence>
<feature type="transmembrane region" description="Helical" evidence="6">
    <location>
        <begin position="197"/>
        <end position="217"/>
    </location>
</feature>
<protein>
    <recommendedName>
        <fullName evidence="7">EamA domain-containing protein</fullName>
    </recommendedName>
</protein>
<proteinExistence type="inferred from homology"/>
<feature type="transmembrane region" description="Helical" evidence="6">
    <location>
        <begin position="50"/>
        <end position="69"/>
    </location>
</feature>
<feature type="domain" description="EamA" evidence="7">
    <location>
        <begin position="165"/>
        <end position="306"/>
    </location>
</feature>
<reference evidence="8" key="1">
    <citation type="submission" date="2019-12" db="EMBL/GenBank/DDBJ databases">
        <authorList>
            <person name="Cremers G."/>
        </authorList>
    </citation>
    <scope>NUCLEOTIDE SEQUENCE</scope>
    <source>
        <strain evidence="8">Vvax</strain>
    </source>
</reference>
<gene>
    <name evidence="8" type="ORF">VVAX_01860</name>
</gene>
<sequence>MSTPPQHLPRHAPLTALTVVLLLIPPLLWASNAVVGRMVRELVSPLTLNFVRWVIAFVLLLPFAAPVLRRGSPLWTHWKRYALLGLLGIGLYNASQYLALQTSTPINTTLVGSSLPLWMLAVGSVFFGARVNAREIGGALLSMVGVLLVLSRGEWQQLLGLRLVPGDLYMIVGTIAWAFYSWLLARTHEPKAVRQDWAAFLMAQLVFGLAWSGALAAGEWTLTDAHINLGWPLVAAMLFIGIGPAVVAYRCWGTGVQRAGPQAASIFMNLTPLFAAVLSAAFLREPPHWYHGAAFLLIVGGIVVASRR</sequence>
<organism evidence="8">
    <name type="scientific">Variovorax paradoxus</name>
    <dbReference type="NCBI Taxonomy" id="34073"/>
    <lineage>
        <taxon>Bacteria</taxon>
        <taxon>Pseudomonadati</taxon>
        <taxon>Pseudomonadota</taxon>
        <taxon>Betaproteobacteria</taxon>
        <taxon>Burkholderiales</taxon>
        <taxon>Comamonadaceae</taxon>
        <taxon>Variovorax</taxon>
    </lineage>
</organism>
<feature type="transmembrane region" description="Helical" evidence="6">
    <location>
        <begin position="12"/>
        <end position="30"/>
    </location>
</feature>
<evidence type="ECO:0000256" key="3">
    <source>
        <dbReference type="ARBA" id="ARBA00022692"/>
    </source>
</evidence>
<dbReference type="InterPro" id="IPR037185">
    <property type="entry name" value="EmrE-like"/>
</dbReference>
<dbReference type="SUPFAM" id="SSF103481">
    <property type="entry name" value="Multidrug resistance efflux transporter EmrE"/>
    <property type="match status" value="2"/>
</dbReference>
<evidence type="ECO:0000259" key="7">
    <source>
        <dbReference type="Pfam" id="PF00892"/>
    </source>
</evidence>
<keyword evidence="4 6" id="KW-1133">Transmembrane helix</keyword>
<feature type="domain" description="EamA" evidence="7">
    <location>
        <begin position="18"/>
        <end position="150"/>
    </location>
</feature>
<feature type="transmembrane region" description="Helical" evidence="6">
    <location>
        <begin position="264"/>
        <end position="283"/>
    </location>
</feature>
<dbReference type="InterPro" id="IPR000620">
    <property type="entry name" value="EamA_dom"/>
</dbReference>
<dbReference type="InterPro" id="IPR050638">
    <property type="entry name" value="AA-Vitamin_Transporters"/>
</dbReference>
<evidence type="ECO:0000256" key="6">
    <source>
        <dbReference type="SAM" id="Phobius"/>
    </source>
</evidence>
<keyword evidence="5 6" id="KW-0472">Membrane</keyword>
<dbReference type="PANTHER" id="PTHR32322:SF2">
    <property type="entry name" value="EAMA DOMAIN-CONTAINING PROTEIN"/>
    <property type="match status" value="1"/>
</dbReference>
<evidence type="ECO:0000256" key="4">
    <source>
        <dbReference type="ARBA" id="ARBA00022989"/>
    </source>
</evidence>
<feature type="transmembrane region" description="Helical" evidence="6">
    <location>
        <begin position="81"/>
        <end position="100"/>
    </location>
</feature>
<dbReference type="RefSeq" id="WP_339089549.1">
    <property type="nucleotide sequence ID" value="NZ_LR743507.1"/>
</dbReference>
<feature type="transmembrane region" description="Helical" evidence="6">
    <location>
        <begin position="229"/>
        <end position="252"/>
    </location>
</feature>
<evidence type="ECO:0000256" key="2">
    <source>
        <dbReference type="ARBA" id="ARBA00007362"/>
    </source>
</evidence>
<dbReference type="EMBL" id="LR743507">
    <property type="protein sequence ID" value="CAA2102647.1"/>
    <property type="molecule type" value="Genomic_DNA"/>
</dbReference>
<dbReference type="GO" id="GO:0016020">
    <property type="term" value="C:membrane"/>
    <property type="evidence" value="ECO:0007669"/>
    <property type="project" value="UniProtKB-SubCell"/>
</dbReference>
<accession>A0A679IR56</accession>
<name>A0A679IR56_VARPD</name>